<reference evidence="8 9" key="1">
    <citation type="submission" date="2023-04" db="EMBL/GenBank/DDBJ databases">
        <title>Genome of Basidiobolus ranarum AG-B5.</title>
        <authorList>
            <person name="Stajich J.E."/>
            <person name="Carter-House D."/>
            <person name="Gryganskyi A."/>
        </authorList>
    </citation>
    <scope>NUCLEOTIDE SEQUENCE [LARGE SCALE GENOMIC DNA]</scope>
    <source>
        <strain evidence="8 9">AG-B5</strain>
    </source>
</reference>
<evidence type="ECO:0000313" key="8">
    <source>
        <dbReference type="EMBL" id="KAK9675042.1"/>
    </source>
</evidence>
<dbReference type="InterPro" id="IPR004625">
    <property type="entry name" value="PyrdxlKinase"/>
</dbReference>
<feature type="domain" description="Pyridoxamine kinase/Phosphomethylpyrimidine kinase" evidence="7">
    <location>
        <begin position="83"/>
        <end position="245"/>
    </location>
</feature>
<gene>
    <name evidence="8" type="primary">BUD16</name>
    <name evidence="8" type="ORF">K7432_016706</name>
</gene>
<accession>A0ABR2VM37</accession>
<proteinExistence type="inferred from homology"/>
<sequence>MTGIDKRVLCIQSHVVHGYVGNKSAVFPLQLLGFDVDNLNTVQFSNHTGYPLWTGQKLSSEELWEAFSGIEVNGLEDYTHLLTGYIGNTENLRVVAKILKKLRAKNPNLIYVLDPVLGDNGRFYIPEEAVPIYRDELAKQANVITPNQFEAECLTEMKINTLEDVHNCLSKFHSFGIEHVVITSCQLEDTPKDTLILFGSQQIGTKISQFSLEFPQLDGYFTGTGDVLSALILAHLQKETESAVEESLVAACEKG</sequence>
<dbReference type="GO" id="GO:0008478">
    <property type="term" value="F:pyridoxal kinase activity"/>
    <property type="evidence" value="ECO:0007669"/>
    <property type="project" value="UniProtKB-EC"/>
</dbReference>
<keyword evidence="6" id="KW-0067">ATP-binding</keyword>
<dbReference type="NCBIfam" id="TIGR00687">
    <property type="entry name" value="pyridox_kin"/>
    <property type="match status" value="1"/>
</dbReference>
<dbReference type="Pfam" id="PF08543">
    <property type="entry name" value="Phos_pyr_kin"/>
    <property type="match status" value="1"/>
</dbReference>
<comment type="caution">
    <text evidence="8">The sequence shown here is derived from an EMBL/GenBank/DDBJ whole genome shotgun (WGS) entry which is preliminary data.</text>
</comment>
<evidence type="ECO:0000256" key="6">
    <source>
        <dbReference type="ARBA" id="ARBA00022840"/>
    </source>
</evidence>
<keyword evidence="4" id="KW-0547">Nucleotide-binding</keyword>
<keyword evidence="3 8" id="KW-0808">Transferase</keyword>
<dbReference type="CDD" id="cd01173">
    <property type="entry name" value="pyridoxal_pyridoxamine_kinase"/>
    <property type="match status" value="1"/>
</dbReference>
<keyword evidence="9" id="KW-1185">Reference proteome</keyword>
<dbReference type="InterPro" id="IPR013749">
    <property type="entry name" value="PM/HMP-P_kinase-1"/>
</dbReference>
<protein>
    <recommendedName>
        <fullName evidence="2">pyridoxal kinase</fullName>
        <ecNumber evidence="2">2.7.1.35</ecNumber>
    </recommendedName>
</protein>
<keyword evidence="5 8" id="KW-0418">Kinase</keyword>
<evidence type="ECO:0000256" key="2">
    <source>
        <dbReference type="ARBA" id="ARBA00012104"/>
    </source>
</evidence>
<dbReference type="InterPro" id="IPR029056">
    <property type="entry name" value="Ribokinase-like"/>
</dbReference>
<name>A0ABR2VM37_9FUNG</name>
<dbReference type="PANTHER" id="PTHR10534">
    <property type="entry name" value="PYRIDOXAL KINASE"/>
    <property type="match status" value="1"/>
</dbReference>
<evidence type="ECO:0000259" key="7">
    <source>
        <dbReference type="Pfam" id="PF08543"/>
    </source>
</evidence>
<evidence type="ECO:0000256" key="5">
    <source>
        <dbReference type="ARBA" id="ARBA00022777"/>
    </source>
</evidence>
<dbReference type="SUPFAM" id="SSF53613">
    <property type="entry name" value="Ribokinase-like"/>
    <property type="match status" value="1"/>
</dbReference>
<feature type="non-terminal residue" evidence="8">
    <location>
        <position position="255"/>
    </location>
</feature>
<evidence type="ECO:0000256" key="1">
    <source>
        <dbReference type="ARBA" id="ARBA00008805"/>
    </source>
</evidence>
<evidence type="ECO:0000256" key="3">
    <source>
        <dbReference type="ARBA" id="ARBA00022679"/>
    </source>
</evidence>
<evidence type="ECO:0000256" key="4">
    <source>
        <dbReference type="ARBA" id="ARBA00022741"/>
    </source>
</evidence>
<dbReference type="EMBL" id="JASJQH010009808">
    <property type="protein sequence ID" value="KAK9675042.1"/>
    <property type="molecule type" value="Genomic_DNA"/>
</dbReference>
<dbReference type="EC" id="2.7.1.35" evidence="2"/>
<dbReference type="PANTHER" id="PTHR10534:SF2">
    <property type="entry name" value="PYRIDOXAL KINASE"/>
    <property type="match status" value="1"/>
</dbReference>
<dbReference type="Proteomes" id="UP001479436">
    <property type="component" value="Unassembled WGS sequence"/>
</dbReference>
<comment type="similarity">
    <text evidence="1">Belongs to the pyridoxine kinase family.</text>
</comment>
<evidence type="ECO:0000313" key="9">
    <source>
        <dbReference type="Proteomes" id="UP001479436"/>
    </source>
</evidence>
<organism evidence="8 9">
    <name type="scientific">Basidiobolus ranarum</name>
    <dbReference type="NCBI Taxonomy" id="34480"/>
    <lineage>
        <taxon>Eukaryota</taxon>
        <taxon>Fungi</taxon>
        <taxon>Fungi incertae sedis</taxon>
        <taxon>Zoopagomycota</taxon>
        <taxon>Entomophthoromycotina</taxon>
        <taxon>Basidiobolomycetes</taxon>
        <taxon>Basidiobolales</taxon>
        <taxon>Basidiobolaceae</taxon>
        <taxon>Basidiobolus</taxon>
    </lineage>
</organism>
<dbReference type="Gene3D" id="3.40.1190.20">
    <property type="match status" value="1"/>
</dbReference>